<dbReference type="Pfam" id="PF01032">
    <property type="entry name" value="FecCD"/>
    <property type="match status" value="1"/>
</dbReference>
<dbReference type="SUPFAM" id="SSF81345">
    <property type="entry name" value="ABC transporter involved in vitamin B12 uptake, BtuC"/>
    <property type="match status" value="1"/>
</dbReference>
<dbReference type="GO" id="GO:0005886">
    <property type="term" value="C:plasma membrane"/>
    <property type="evidence" value="ECO:0007669"/>
    <property type="project" value="UniProtKB-SubCell"/>
</dbReference>
<dbReference type="GO" id="GO:0033214">
    <property type="term" value="P:siderophore-iron import into cell"/>
    <property type="evidence" value="ECO:0007669"/>
    <property type="project" value="TreeGrafter"/>
</dbReference>
<dbReference type="GO" id="GO:0022857">
    <property type="term" value="F:transmembrane transporter activity"/>
    <property type="evidence" value="ECO:0007669"/>
    <property type="project" value="InterPro"/>
</dbReference>
<organism evidence="8 9">
    <name type="scientific">Metabacillus sediminilitoris</name>
    <dbReference type="NCBI Taxonomy" id="2567941"/>
    <lineage>
        <taxon>Bacteria</taxon>
        <taxon>Bacillati</taxon>
        <taxon>Bacillota</taxon>
        <taxon>Bacilli</taxon>
        <taxon>Bacillales</taxon>
        <taxon>Bacillaceae</taxon>
        <taxon>Metabacillus</taxon>
    </lineage>
</organism>
<keyword evidence="4" id="KW-1003">Cell membrane</keyword>
<evidence type="ECO:0000256" key="3">
    <source>
        <dbReference type="ARBA" id="ARBA00022448"/>
    </source>
</evidence>
<evidence type="ECO:0000256" key="6">
    <source>
        <dbReference type="ARBA" id="ARBA00022989"/>
    </source>
</evidence>
<dbReference type="CDD" id="cd06550">
    <property type="entry name" value="TM_ABC_iron-siderophores_like"/>
    <property type="match status" value="1"/>
</dbReference>
<dbReference type="PANTHER" id="PTHR30472">
    <property type="entry name" value="FERRIC ENTEROBACTIN TRANSPORT SYSTEM PERMEASE PROTEIN"/>
    <property type="match status" value="1"/>
</dbReference>
<evidence type="ECO:0000256" key="2">
    <source>
        <dbReference type="ARBA" id="ARBA00007935"/>
    </source>
</evidence>
<keyword evidence="9" id="KW-1185">Reference proteome</keyword>
<proteinExistence type="inferred from homology"/>
<protein>
    <submittedName>
        <fullName evidence="8">Iron ABC transporter permease</fullName>
    </submittedName>
</protein>
<dbReference type="InterPro" id="IPR037294">
    <property type="entry name" value="ABC_BtuC-like"/>
</dbReference>
<comment type="similarity">
    <text evidence="2">Belongs to the binding-protein-dependent transport system permease family. FecCD subfamily.</text>
</comment>
<keyword evidence="3" id="KW-0813">Transport</keyword>
<evidence type="ECO:0000256" key="1">
    <source>
        <dbReference type="ARBA" id="ARBA00004651"/>
    </source>
</evidence>
<evidence type="ECO:0000256" key="5">
    <source>
        <dbReference type="ARBA" id="ARBA00022692"/>
    </source>
</evidence>
<evidence type="ECO:0000313" key="9">
    <source>
        <dbReference type="Proteomes" id="UP000310334"/>
    </source>
</evidence>
<dbReference type="AlphaFoldDB" id="A0A4V3WFN7"/>
<evidence type="ECO:0000256" key="7">
    <source>
        <dbReference type="ARBA" id="ARBA00023136"/>
    </source>
</evidence>
<gene>
    <name evidence="8" type="ORF">E6W99_07350</name>
</gene>
<dbReference type="Gene3D" id="1.10.3470.10">
    <property type="entry name" value="ABC transporter involved in vitamin B12 uptake, BtuC"/>
    <property type="match status" value="1"/>
</dbReference>
<comment type="caution">
    <text evidence="8">The sequence shown here is derived from an EMBL/GenBank/DDBJ whole genome shotgun (WGS) entry which is preliminary data.</text>
</comment>
<keyword evidence="5" id="KW-0812">Transmembrane</keyword>
<sequence>MVLKSNQLKIFGLIIGIILLIVLMFGSLILGYTDTSWKLAYEAFTSFDGSNEHIIIQNVRLPRSLIGAVVGACLAVAGALMQALTKNPLASPDVFGISAGAGFFLVIGVSIFYVDSLQAFTWIAFAGAAFTAFVVYFIGSFGREGLTPMKLTLAGAAMAGLFASLTQGLLVVNESALDQVLFWLAGSVQGRKLESLHTILPYVIPALIISMIMAQKINVLTMGEAVAKGLGQRTGFVKILAALIIIVLGGGAVAVAGPISFIGIVIPHFARFLVGHDHRWIIPYSAVLGGALLVIADILARFIIMPEEVPVGVMTALIGTPVFVYIARRGFGQK</sequence>
<name>A0A4V3WFN7_9BACI</name>
<evidence type="ECO:0000313" key="8">
    <source>
        <dbReference type="EMBL" id="THF80973.1"/>
    </source>
</evidence>
<reference evidence="8 9" key="1">
    <citation type="submission" date="2019-04" db="EMBL/GenBank/DDBJ databases">
        <title>Bacillus sediminilitoris sp. nov., isolated from a tidal flat sediment on the East China Sea.</title>
        <authorList>
            <person name="Wei Y."/>
            <person name="Mao H."/>
            <person name="Fang J."/>
        </authorList>
    </citation>
    <scope>NUCLEOTIDE SEQUENCE [LARGE SCALE GENOMIC DNA]</scope>
    <source>
        <strain evidence="8 9">DSL-17</strain>
    </source>
</reference>
<evidence type="ECO:0000256" key="4">
    <source>
        <dbReference type="ARBA" id="ARBA00022475"/>
    </source>
</evidence>
<dbReference type="OrthoDB" id="9811721at2"/>
<dbReference type="PANTHER" id="PTHR30472:SF65">
    <property type="entry name" value="SIDEROPHORE TRANSPORT SYSTEM PERMEASE PROTEIN YFIZ-RELATED"/>
    <property type="match status" value="1"/>
</dbReference>
<keyword evidence="7" id="KW-0472">Membrane</keyword>
<dbReference type="EMBL" id="SSNT01000005">
    <property type="protein sequence ID" value="THF80973.1"/>
    <property type="molecule type" value="Genomic_DNA"/>
</dbReference>
<dbReference type="RefSeq" id="WP_136352549.1">
    <property type="nucleotide sequence ID" value="NZ_CP046266.1"/>
</dbReference>
<comment type="subcellular location">
    <subcellularLocation>
        <location evidence="1">Cell membrane</location>
        <topology evidence="1">Multi-pass membrane protein</topology>
    </subcellularLocation>
</comment>
<dbReference type="Proteomes" id="UP000310334">
    <property type="component" value="Unassembled WGS sequence"/>
</dbReference>
<dbReference type="InterPro" id="IPR000522">
    <property type="entry name" value="ABC_transptr_permease_BtuC"/>
</dbReference>
<accession>A0A4V3WFN7</accession>
<keyword evidence="6" id="KW-1133">Transmembrane helix</keyword>
<dbReference type="FunFam" id="1.10.3470.10:FF:000001">
    <property type="entry name" value="Vitamin B12 ABC transporter permease BtuC"/>
    <property type="match status" value="1"/>
</dbReference>